<dbReference type="Gene3D" id="3.40.50.1220">
    <property type="entry name" value="TPP-binding domain"/>
    <property type="match status" value="1"/>
</dbReference>
<dbReference type="GO" id="GO:0009099">
    <property type="term" value="P:L-valine biosynthetic process"/>
    <property type="evidence" value="ECO:0007669"/>
    <property type="project" value="UniProtKB-UniPathway"/>
</dbReference>
<dbReference type="EC" id="2.2.1.6" evidence="4 11"/>
<evidence type="ECO:0000259" key="12">
    <source>
        <dbReference type="Pfam" id="PF00205"/>
    </source>
</evidence>
<evidence type="ECO:0000259" key="13">
    <source>
        <dbReference type="Pfam" id="PF02775"/>
    </source>
</evidence>
<comment type="cofactor">
    <cofactor evidence="11">
        <name>thiamine diphosphate</name>
        <dbReference type="ChEBI" id="CHEBI:58937"/>
    </cofactor>
    <text evidence="11">Binds 1 thiamine pyrophosphate per subunit.</text>
</comment>
<name>A0A2S1FI98_9BURK</name>
<keyword evidence="9 11" id="KW-0786">Thiamine pyrophosphate</keyword>
<comment type="cofactor">
    <cofactor evidence="11">
        <name>Mg(2+)</name>
        <dbReference type="ChEBI" id="CHEBI:18420"/>
    </cofactor>
    <text evidence="11">Binds 1 Mg(2+) ion per subunit.</text>
</comment>
<reference evidence="15" key="1">
    <citation type="submission" date="2018-01" db="EMBL/GenBank/DDBJ databases">
        <title>Plasmids of psychrophilic Polaromonas spp. isolated from Arctic and Antarctic glaciers.</title>
        <authorList>
            <person name="Dziewit L."/>
            <person name="Ciok A."/>
        </authorList>
    </citation>
    <scope>NUCLEOTIDE SEQUENCE</scope>
    <source>
        <plasmid evidence="15">pE3SP1</plasmid>
    </source>
</reference>
<dbReference type="GO" id="GO:0030976">
    <property type="term" value="F:thiamine pyrophosphate binding"/>
    <property type="evidence" value="ECO:0007669"/>
    <property type="project" value="UniProtKB-UniRule"/>
</dbReference>
<comment type="similarity">
    <text evidence="3 11">Belongs to the TPP enzyme family.</text>
</comment>
<dbReference type="CDD" id="cd02015">
    <property type="entry name" value="TPP_AHAS"/>
    <property type="match status" value="1"/>
</dbReference>
<evidence type="ECO:0000256" key="1">
    <source>
        <dbReference type="ARBA" id="ARBA00004974"/>
    </source>
</evidence>
<dbReference type="SUPFAM" id="SSF52467">
    <property type="entry name" value="DHS-like NAD/FAD-binding domain"/>
    <property type="match status" value="1"/>
</dbReference>
<dbReference type="InterPro" id="IPR029035">
    <property type="entry name" value="DHS-like_NAD/FAD-binding_dom"/>
</dbReference>
<dbReference type="Pfam" id="PF02775">
    <property type="entry name" value="TPP_enzyme_C"/>
    <property type="match status" value="1"/>
</dbReference>
<dbReference type="GO" id="GO:0009097">
    <property type="term" value="P:isoleucine biosynthetic process"/>
    <property type="evidence" value="ECO:0007669"/>
    <property type="project" value="UniProtKB-UniPathway"/>
</dbReference>
<dbReference type="FunFam" id="3.40.50.1220:FF:000008">
    <property type="entry name" value="Acetolactate synthase"/>
    <property type="match status" value="1"/>
</dbReference>
<evidence type="ECO:0000256" key="10">
    <source>
        <dbReference type="ARBA" id="ARBA00023304"/>
    </source>
</evidence>
<dbReference type="InterPro" id="IPR029061">
    <property type="entry name" value="THDP-binding"/>
</dbReference>
<sequence>MTQKTTSGGEKVIQCLEREGVEVIYGYSGGAAMPLFDALVDSKIKFVLVRHEQGATHMADGYARATGKPGVVLVTSGPGATNCVTGLLTALMDSVPMIVLTGQTITSMLGKDAFQEADVTGITYPVVKHSYLVKNAADIPRVMKEAFHIATTGRPGPVLIDLPKDITQGPCTAPFVDSVKLPGYHIPGRGDAGLLKKAAALLMKSKKPVLYVGNGAVISGAGKAIIELAEKLGAPIVNTLLGKGACPEDHPLHQGMLGMHGTAYANRTVEHCDLIMAIGARWDDRITGKLSEFCKDAVKIHIDIDVAEFNKIVRPDVAIAADAKLAIEDLVPLVFKLDTRDWLKDIAGWRKQYPLQYPKKGGLRAQYVLDRLDKLGGRDCIISTDVGQHQMWAAQFCRTTKNRHWLSSGGAGTMGFGFPAAIGAAMATGKPTWCVVGDGGFQMTLCELATAMLQKVPVKILIINNRCLGMIRQWQELFFDNRISGADLEGNPDFIKLAASYNVPGKRVKRAADVAKAIKWAMAHNEGPCLIEVEVVKEDNVFPMIPAGAPLSEMIIEKPKEKMEKPTGST</sequence>
<accession>A0A2S1FI98</accession>
<dbReference type="FunFam" id="3.40.50.970:FF:000007">
    <property type="entry name" value="Acetolactate synthase"/>
    <property type="match status" value="1"/>
</dbReference>
<dbReference type="CDD" id="cd07035">
    <property type="entry name" value="TPP_PYR_POX_like"/>
    <property type="match status" value="1"/>
</dbReference>
<keyword evidence="5 11" id="KW-0028">Amino-acid biosynthesis</keyword>
<dbReference type="InterPro" id="IPR012846">
    <property type="entry name" value="Acetolactate_synth_lsu"/>
</dbReference>
<dbReference type="UniPathway" id="UPA00047">
    <property type="reaction ID" value="UER00055"/>
</dbReference>
<protein>
    <recommendedName>
        <fullName evidence="4 11">Acetolactate synthase</fullName>
        <ecNumber evidence="4 11">2.2.1.6</ecNumber>
    </recommendedName>
</protein>
<dbReference type="GO" id="GO:0003984">
    <property type="term" value="F:acetolactate synthase activity"/>
    <property type="evidence" value="ECO:0007669"/>
    <property type="project" value="UniProtKB-EC"/>
</dbReference>
<keyword evidence="6 11" id="KW-0808">Transferase</keyword>
<evidence type="ECO:0000256" key="3">
    <source>
        <dbReference type="ARBA" id="ARBA00007812"/>
    </source>
</evidence>
<dbReference type="InterPro" id="IPR011766">
    <property type="entry name" value="TPP_enzyme_TPP-bd"/>
</dbReference>
<evidence type="ECO:0000256" key="7">
    <source>
        <dbReference type="ARBA" id="ARBA00022723"/>
    </source>
</evidence>
<dbReference type="EMBL" id="MG869617">
    <property type="protein sequence ID" value="AWD72089.1"/>
    <property type="molecule type" value="Genomic_DNA"/>
</dbReference>
<organism evidence="15">
    <name type="scientific">Polaromonas sp. E3S</name>
    <dbReference type="NCBI Taxonomy" id="1840265"/>
    <lineage>
        <taxon>Bacteria</taxon>
        <taxon>Pseudomonadati</taxon>
        <taxon>Pseudomonadota</taxon>
        <taxon>Betaproteobacteria</taxon>
        <taxon>Burkholderiales</taxon>
        <taxon>Comamonadaceae</taxon>
        <taxon>Polaromonas</taxon>
    </lineage>
</organism>
<evidence type="ECO:0000256" key="8">
    <source>
        <dbReference type="ARBA" id="ARBA00022842"/>
    </source>
</evidence>
<proteinExistence type="inferred from homology"/>
<dbReference type="PANTHER" id="PTHR18968">
    <property type="entry name" value="THIAMINE PYROPHOSPHATE ENZYMES"/>
    <property type="match status" value="1"/>
</dbReference>
<evidence type="ECO:0000256" key="6">
    <source>
        <dbReference type="ARBA" id="ARBA00022679"/>
    </source>
</evidence>
<dbReference type="GO" id="GO:0005948">
    <property type="term" value="C:acetolactate synthase complex"/>
    <property type="evidence" value="ECO:0007669"/>
    <property type="project" value="TreeGrafter"/>
</dbReference>
<evidence type="ECO:0000256" key="9">
    <source>
        <dbReference type="ARBA" id="ARBA00023052"/>
    </source>
</evidence>
<dbReference type="Gene3D" id="3.40.50.970">
    <property type="match status" value="2"/>
</dbReference>
<evidence type="ECO:0000256" key="2">
    <source>
        <dbReference type="ARBA" id="ARBA00005025"/>
    </source>
</evidence>
<dbReference type="AlphaFoldDB" id="A0A2S1FI98"/>
<keyword evidence="8 11" id="KW-0460">Magnesium</keyword>
<evidence type="ECO:0000259" key="14">
    <source>
        <dbReference type="Pfam" id="PF02776"/>
    </source>
</evidence>
<evidence type="ECO:0000256" key="11">
    <source>
        <dbReference type="RuleBase" id="RU003591"/>
    </source>
</evidence>
<keyword evidence="10 11" id="KW-0100">Branched-chain amino acid biosynthesis</keyword>
<evidence type="ECO:0000313" key="15">
    <source>
        <dbReference type="EMBL" id="AWD72089.1"/>
    </source>
</evidence>
<dbReference type="InterPro" id="IPR012001">
    <property type="entry name" value="Thiamin_PyroP_enz_TPP-bd_dom"/>
</dbReference>
<feature type="domain" description="Thiamine pyrophosphate enzyme TPP-binding" evidence="13">
    <location>
        <begin position="385"/>
        <end position="533"/>
    </location>
</feature>
<geneLocation type="plasmid" evidence="15">
    <name>pE3SP1</name>
</geneLocation>
<dbReference type="Pfam" id="PF00205">
    <property type="entry name" value="TPP_enzyme_M"/>
    <property type="match status" value="1"/>
</dbReference>
<keyword evidence="7 11" id="KW-0479">Metal-binding</keyword>
<dbReference type="InterPro" id="IPR012000">
    <property type="entry name" value="Thiamin_PyroP_enz_cen_dom"/>
</dbReference>
<dbReference type="GO" id="GO:0050660">
    <property type="term" value="F:flavin adenine dinucleotide binding"/>
    <property type="evidence" value="ECO:0007669"/>
    <property type="project" value="InterPro"/>
</dbReference>
<dbReference type="InterPro" id="IPR039368">
    <property type="entry name" value="AHAS_TPP"/>
</dbReference>
<feature type="domain" description="Thiamine pyrophosphate enzyme N-terminal TPP-binding" evidence="14">
    <location>
        <begin position="7"/>
        <end position="120"/>
    </location>
</feature>
<dbReference type="Pfam" id="PF02776">
    <property type="entry name" value="TPP_enzyme_N"/>
    <property type="match status" value="1"/>
</dbReference>
<dbReference type="PANTHER" id="PTHR18968:SF13">
    <property type="entry name" value="ACETOLACTATE SYNTHASE CATALYTIC SUBUNIT, MITOCHONDRIAL"/>
    <property type="match status" value="1"/>
</dbReference>
<comment type="pathway">
    <text evidence="2 11">Amino-acid biosynthesis; L-valine biosynthesis; L-valine from pyruvate: step 1/4.</text>
</comment>
<gene>
    <name evidence="15" type="ORF">pE3SP1_p058</name>
</gene>
<dbReference type="NCBIfam" id="TIGR00118">
    <property type="entry name" value="acolac_lg"/>
    <property type="match status" value="1"/>
</dbReference>
<dbReference type="SUPFAM" id="SSF52518">
    <property type="entry name" value="Thiamin diphosphate-binding fold (THDP-binding)"/>
    <property type="match status" value="2"/>
</dbReference>
<keyword evidence="15" id="KW-0614">Plasmid</keyword>
<evidence type="ECO:0000256" key="4">
    <source>
        <dbReference type="ARBA" id="ARBA00013145"/>
    </source>
</evidence>
<comment type="pathway">
    <text evidence="1 11">Amino-acid biosynthesis; L-isoleucine biosynthesis; L-isoleucine from 2-oxobutanoate: step 1/4.</text>
</comment>
<dbReference type="UniPathway" id="UPA00049">
    <property type="reaction ID" value="UER00059"/>
</dbReference>
<comment type="catalytic activity">
    <reaction evidence="11">
        <text>2 pyruvate + H(+) = (2S)-2-acetolactate + CO2</text>
        <dbReference type="Rhea" id="RHEA:25249"/>
        <dbReference type="ChEBI" id="CHEBI:15361"/>
        <dbReference type="ChEBI" id="CHEBI:15378"/>
        <dbReference type="ChEBI" id="CHEBI:16526"/>
        <dbReference type="ChEBI" id="CHEBI:58476"/>
        <dbReference type="EC" id="2.2.1.6"/>
    </reaction>
</comment>
<dbReference type="RefSeq" id="WP_181375566.1">
    <property type="nucleotide sequence ID" value="NZ_MG869617.1"/>
</dbReference>
<feature type="domain" description="Thiamine pyrophosphate enzyme central" evidence="12">
    <location>
        <begin position="195"/>
        <end position="330"/>
    </location>
</feature>
<evidence type="ECO:0000256" key="5">
    <source>
        <dbReference type="ARBA" id="ARBA00022605"/>
    </source>
</evidence>
<dbReference type="GO" id="GO:0000287">
    <property type="term" value="F:magnesium ion binding"/>
    <property type="evidence" value="ECO:0007669"/>
    <property type="project" value="UniProtKB-UniRule"/>
</dbReference>
<dbReference type="InterPro" id="IPR045229">
    <property type="entry name" value="TPP_enz"/>
</dbReference>